<evidence type="ECO:0000256" key="6">
    <source>
        <dbReference type="ARBA" id="ARBA00022603"/>
    </source>
</evidence>
<dbReference type="InterPro" id="IPR004383">
    <property type="entry name" value="rRNA_lsu_MTrfase_RlmN/Cfr"/>
</dbReference>
<keyword evidence="5" id="KW-0698">rRNA processing</keyword>
<evidence type="ECO:0000256" key="10">
    <source>
        <dbReference type="ARBA" id="ARBA00022723"/>
    </source>
</evidence>
<dbReference type="InterPro" id="IPR058240">
    <property type="entry name" value="rSAM_sf"/>
</dbReference>
<dbReference type="EMBL" id="CAXHTA020000018">
    <property type="protein sequence ID" value="CAL5228446.1"/>
    <property type="molecule type" value="Genomic_DNA"/>
</dbReference>
<reference evidence="15 16" key="1">
    <citation type="submission" date="2024-06" db="EMBL/GenBank/DDBJ databases">
        <authorList>
            <person name="Kraege A."/>
            <person name="Thomma B."/>
        </authorList>
    </citation>
    <scope>NUCLEOTIDE SEQUENCE [LARGE SCALE GENOMIC DNA]</scope>
</reference>
<dbReference type="CDD" id="cd01335">
    <property type="entry name" value="Radical_SAM"/>
    <property type="match status" value="1"/>
</dbReference>
<evidence type="ECO:0000256" key="9">
    <source>
        <dbReference type="ARBA" id="ARBA00022694"/>
    </source>
</evidence>
<dbReference type="SFLD" id="SFLDS00029">
    <property type="entry name" value="Radical_SAM"/>
    <property type="match status" value="1"/>
</dbReference>
<evidence type="ECO:0000256" key="5">
    <source>
        <dbReference type="ARBA" id="ARBA00022552"/>
    </source>
</evidence>
<organism evidence="15 16">
    <name type="scientific">Coccomyxa viridis</name>
    <dbReference type="NCBI Taxonomy" id="1274662"/>
    <lineage>
        <taxon>Eukaryota</taxon>
        <taxon>Viridiplantae</taxon>
        <taxon>Chlorophyta</taxon>
        <taxon>core chlorophytes</taxon>
        <taxon>Trebouxiophyceae</taxon>
        <taxon>Trebouxiophyceae incertae sedis</taxon>
        <taxon>Coccomyxaceae</taxon>
        <taxon>Coccomyxa</taxon>
    </lineage>
</organism>
<dbReference type="PROSITE" id="PS51918">
    <property type="entry name" value="RADICAL_SAM"/>
    <property type="match status" value="1"/>
</dbReference>
<sequence>MTLLLSGGDRGLHRCKDALHRSAHYLAPTAHLVLRRACPVSKMMRPDRSIQTGAATSAAASTASSTDRTQTAIQTEECSTSYDLSHSQCPDFLQRKGAFNSRGQLILKNLSYEELEQWCLQEGERPQRARQLWRWMYYSGNWIRGPDDTAGLQDGFSKGFREGLGQRVTMDGQLQLQRTQVSADGTCKLLFDLRGDGAAGTVEAVIIPVQRPNSSRPQRTTLCISSQVGCAQNCQFCLTGRMGLRGNLSTAQIVEQVVEACRYVASHQARVASGELPVSQQIAPITNIVFMGMGEPLHNLEAVRQSVSILCHPQGLQFSPNRVTVSTVGLIPEMQALVASSSAQLAVSLHATTDEVRDWIAPVNRRYPLQQLMGALRDLFPKHGSPKQHNGRHVLFEYVMLQGINDSLEDAQRLLMLTHGIECKFNLIGFNPHPGTRFRPSTSQQVAAFGGIIRDAGAVCTVRESRGGDEMAACGQLGHVEAIESVMPLLEPPPQFLDALVAA</sequence>
<keyword evidence="4" id="KW-0963">Cytoplasm</keyword>
<dbReference type="SFLD" id="SFLDF00275">
    <property type="entry name" value="adenosine_C2_methyltransferase"/>
    <property type="match status" value="1"/>
</dbReference>
<keyword evidence="6" id="KW-0489">Methyltransferase</keyword>
<comment type="cofactor">
    <cofactor evidence="1">
        <name>[4Fe-4S] cluster</name>
        <dbReference type="ChEBI" id="CHEBI:49883"/>
    </cofactor>
</comment>
<proteinExistence type="predicted"/>
<keyword evidence="10" id="KW-0479">Metal-binding</keyword>
<dbReference type="Pfam" id="PF21016">
    <property type="entry name" value="RlmN_N"/>
    <property type="match status" value="1"/>
</dbReference>
<dbReference type="InterPro" id="IPR007197">
    <property type="entry name" value="rSAM"/>
</dbReference>
<keyword evidence="8" id="KW-0949">S-adenosyl-L-methionine</keyword>
<dbReference type="Gene3D" id="3.20.20.70">
    <property type="entry name" value="Aldolase class I"/>
    <property type="match status" value="1"/>
</dbReference>
<dbReference type="SUPFAM" id="SSF102114">
    <property type="entry name" value="Radical SAM enzymes"/>
    <property type="match status" value="1"/>
</dbReference>
<evidence type="ECO:0000256" key="12">
    <source>
        <dbReference type="ARBA" id="ARBA00023014"/>
    </source>
</evidence>
<gene>
    <name evidence="15" type="primary">g11582</name>
    <name evidence="15" type="ORF">VP750_LOCUS10352</name>
</gene>
<accession>A0ABP1GCF1</accession>
<evidence type="ECO:0000256" key="4">
    <source>
        <dbReference type="ARBA" id="ARBA00022490"/>
    </source>
</evidence>
<keyword evidence="3" id="KW-0004">4Fe-4S</keyword>
<dbReference type="InterPro" id="IPR048641">
    <property type="entry name" value="RlmN_N"/>
</dbReference>
<evidence type="ECO:0000256" key="7">
    <source>
        <dbReference type="ARBA" id="ARBA00022679"/>
    </source>
</evidence>
<dbReference type="NCBIfam" id="TIGR00048">
    <property type="entry name" value="rRNA_mod_RlmN"/>
    <property type="match status" value="1"/>
</dbReference>
<evidence type="ECO:0000256" key="2">
    <source>
        <dbReference type="ARBA" id="ARBA00004496"/>
    </source>
</evidence>
<dbReference type="InterPro" id="IPR027492">
    <property type="entry name" value="RNA_MTrfase_RlmN"/>
</dbReference>
<evidence type="ECO:0000256" key="11">
    <source>
        <dbReference type="ARBA" id="ARBA00023004"/>
    </source>
</evidence>
<feature type="compositionally biased region" description="Low complexity" evidence="13">
    <location>
        <begin position="52"/>
        <end position="70"/>
    </location>
</feature>
<evidence type="ECO:0000313" key="15">
    <source>
        <dbReference type="EMBL" id="CAL5228446.1"/>
    </source>
</evidence>
<dbReference type="SFLD" id="SFLDG01062">
    <property type="entry name" value="methyltransferase_(Class_A)"/>
    <property type="match status" value="1"/>
</dbReference>
<dbReference type="InterPro" id="IPR013785">
    <property type="entry name" value="Aldolase_TIM"/>
</dbReference>
<evidence type="ECO:0000256" key="13">
    <source>
        <dbReference type="SAM" id="MobiDB-lite"/>
    </source>
</evidence>
<dbReference type="PANTHER" id="PTHR30544">
    <property type="entry name" value="23S RRNA METHYLTRANSFERASE"/>
    <property type="match status" value="1"/>
</dbReference>
<evidence type="ECO:0000256" key="3">
    <source>
        <dbReference type="ARBA" id="ARBA00022485"/>
    </source>
</evidence>
<feature type="domain" description="Radical SAM core" evidence="14">
    <location>
        <begin position="216"/>
        <end position="469"/>
    </location>
</feature>
<name>A0ABP1GCF1_9CHLO</name>
<dbReference type="PANTHER" id="PTHR30544:SF9">
    <property type="entry name" value="RADICAL SAM SUPERFAMILY PROTEIN"/>
    <property type="match status" value="1"/>
</dbReference>
<keyword evidence="7" id="KW-0808">Transferase</keyword>
<keyword evidence="9" id="KW-0819">tRNA processing</keyword>
<dbReference type="Proteomes" id="UP001497392">
    <property type="component" value="Unassembled WGS sequence"/>
</dbReference>
<feature type="region of interest" description="Disordered" evidence="13">
    <location>
        <begin position="49"/>
        <end position="70"/>
    </location>
</feature>
<dbReference type="Pfam" id="PF04055">
    <property type="entry name" value="Radical_SAM"/>
    <property type="match status" value="1"/>
</dbReference>
<protein>
    <submittedName>
        <fullName evidence="15">G11582 protein</fullName>
    </submittedName>
</protein>
<evidence type="ECO:0000256" key="1">
    <source>
        <dbReference type="ARBA" id="ARBA00001966"/>
    </source>
</evidence>
<keyword evidence="16" id="KW-1185">Reference proteome</keyword>
<evidence type="ECO:0000313" key="16">
    <source>
        <dbReference type="Proteomes" id="UP001497392"/>
    </source>
</evidence>
<keyword evidence="11" id="KW-0408">Iron</keyword>
<comment type="subcellular location">
    <subcellularLocation>
        <location evidence="2">Cytoplasm</location>
    </subcellularLocation>
</comment>
<dbReference type="InterPro" id="IPR040072">
    <property type="entry name" value="Methyltransferase_A"/>
</dbReference>
<evidence type="ECO:0000259" key="14">
    <source>
        <dbReference type="PROSITE" id="PS51918"/>
    </source>
</evidence>
<dbReference type="Gene3D" id="1.10.150.530">
    <property type="match status" value="1"/>
</dbReference>
<comment type="caution">
    <text evidence="15">The sequence shown here is derived from an EMBL/GenBank/DDBJ whole genome shotgun (WGS) entry which is preliminary data.</text>
</comment>
<evidence type="ECO:0000256" key="8">
    <source>
        <dbReference type="ARBA" id="ARBA00022691"/>
    </source>
</evidence>
<keyword evidence="12" id="KW-0411">Iron-sulfur</keyword>